<dbReference type="EMBL" id="LCOY01000023">
    <property type="protein sequence ID" value="KKU87583.1"/>
    <property type="molecule type" value="Genomic_DNA"/>
</dbReference>
<feature type="compositionally biased region" description="Basic and acidic residues" evidence="1">
    <location>
        <begin position="62"/>
        <end position="71"/>
    </location>
</feature>
<accession>A0A0G1WB84</accession>
<feature type="region of interest" description="Disordered" evidence="1">
    <location>
        <begin position="1"/>
        <end position="20"/>
    </location>
</feature>
<gene>
    <name evidence="2" type="ORF">UY16_C0023G0009</name>
</gene>
<dbReference type="Proteomes" id="UP000034739">
    <property type="component" value="Unassembled WGS sequence"/>
</dbReference>
<protein>
    <submittedName>
        <fullName evidence="2">Uncharacterized protein</fullName>
    </submittedName>
</protein>
<evidence type="ECO:0000313" key="3">
    <source>
        <dbReference type="Proteomes" id="UP000034739"/>
    </source>
</evidence>
<dbReference type="AlphaFoldDB" id="A0A0G1WB84"/>
<evidence type="ECO:0000313" key="2">
    <source>
        <dbReference type="EMBL" id="KKU87583.1"/>
    </source>
</evidence>
<name>A0A0G1WB84_9BACT</name>
<sequence>METTRQSVRSIPVEDIPPQDMIPLGDGDTILIFDYRWAVDPLTGKPVPLYRKESQPKQNPWPHKDPLLNIA</sequence>
<feature type="region of interest" description="Disordered" evidence="1">
    <location>
        <begin position="49"/>
        <end position="71"/>
    </location>
</feature>
<evidence type="ECO:0000256" key="1">
    <source>
        <dbReference type="SAM" id="MobiDB-lite"/>
    </source>
</evidence>
<comment type="caution">
    <text evidence="2">The sequence shown here is derived from an EMBL/GenBank/DDBJ whole genome shotgun (WGS) entry which is preliminary data.</text>
</comment>
<proteinExistence type="predicted"/>
<organism evidence="2 3">
    <name type="scientific">Candidatus Gottesmanbacteria bacterium GW2011_GWA2_47_9</name>
    <dbReference type="NCBI Taxonomy" id="1618445"/>
    <lineage>
        <taxon>Bacteria</taxon>
        <taxon>Candidatus Gottesmaniibacteriota</taxon>
    </lineage>
</organism>
<reference evidence="2 3" key="1">
    <citation type="journal article" date="2015" name="Nature">
        <title>rRNA introns, odd ribosomes, and small enigmatic genomes across a large radiation of phyla.</title>
        <authorList>
            <person name="Brown C.T."/>
            <person name="Hug L.A."/>
            <person name="Thomas B.C."/>
            <person name="Sharon I."/>
            <person name="Castelle C.J."/>
            <person name="Singh A."/>
            <person name="Wilkins M.J."/>
            <person name="Williams K.H."/>
            <person name="Banfield J.F."/>
        </authorList>
    </citation>
    <scope>NUCLEOTIDE SEQUENCE [LARGE SCALE GENOMIC DNA]</scope>
</reference>